<protein>
    <submittedName>
        <fullName evidence="1">Peptidase</fullName>
    </submittedName>
</protein>
<dbReference type="RefSeq" id="WP_284223567.1">
    <property type="nucleotide sequence ID" value="NZ_BSOY01000093.1"/>
</dbReference>
<dbReference type="EMBL" id="BSOY01000093">
    <property type="protein sequence ID" value="GLS02687.1"/>
    <property type="molecule type" value="Genomic_DNA"/>
</dbReference>
<organism evidence="1 2">
    <name type="scientific">Brevundimonas denitrificans</name>
    <dbReference type="NCBI Taxonomy" id="1443434"/>
    <lineage>
        <taxon>Bacteria</taxon>
        <taxon>Pseudomonadati</taxon>
        <taxon>Pseudomonadota</taxon>
        <taxon>Alphaproteobacteria</taxon>
        <taxon>Caulobacterales</taxon>
        <taxon>Caulobacteraceae</taxon>
        <taxon>Brevundimonas</taxon>
    </lineage>
</organism>
<gene>
    <name evidence="1" type="ORF">GCM10007859_27170</name>
</gene>
<sequence>MTDTTATANAALSGNVLFYGKPEPLSVEAHGALGVDPVEKPYGFVTKTNLVPLTVTEFAPAALSYPVIFVGDARMPVAVMALRGGENLFVSDAGEFRAEAYIPAYVRRYPFVFANDEVQKRLILCVDRDAPFIRDGGATPLFIDGKPSPYVEQAMEFCNNFELERQRTDAFVKLLTDLDLFDTREAVFTPRNPDGTSAAPQKIAEYFAVSEDKLKALPAEKLAELRDNGALGQIYAHLVSLLGWDRLIAMAFQKAAAAAQPAAGNA</sequence>
<proteinExistence type="predicted"/>
<comment type="caution">
    <text evidence="1">The sequence shown here is derived from an EMBL/GenBank/DDBJ whole genome shotgun (WGS) entry which is preliminary data.</text>
</comment>
<dbReference type="InterPro" id="IPR010836">
    <property type="entry name" value="SapC"/>
</dbReference>
<evidence type="ECO:0000313" key="2">
    <source>
        <dbReference type="Proteomes" id="UP001156921"/>
    </source>
</evidence>
<dbReference type="Pfam" id="PF07277">
    <property type="entry name" value="SapC"/>
    <property type="match status" value="1"/>
</dbReference>
<reference evidence="2" key="1">
    <citation type="journal article" date="2019" name="Int. J. Syst. Evol. Microbiol.">
        <title>The Global Catalogue of Microorganisms (GCM) 10K type strain sequencing project: providing services to taxonomists for standard genome sequencing and annotation.</title>
        <authorList>
            <consortium name="The Broad Institute Genomics Platform"/>
            <consortium name="The Broad Institute Genome Sequencing Center for Infectious Disease"/>
            <person name="Wu L."/>
            <person name="Ma J."/>
        </authorList>
    </citation>
    <scope>NUCLEOTIDE SEQUENCE [LARGE SCALE GENOMIC DNA]</scope>
    <source>
        <strain evidence="2">NBRC 110107</strain>
    </source>
</reference>
<accession>A0ABQ6BN55</accession>
<keyword evidence="2" id="KW-1185">Reference proteome</keyword>
<name>A0ABQ6BN55_9CAUL</name>
<dbReference type="Proteomes" id="UP001156921">
    <property type="component" value="Unassembled WGS sequence"/>
</dbReference>
<evidence type="ECO:0000313" key="1">
    <source>
        <dbReference type="EMBL" id="GLS02687.1"/>
    </source>
</evidence>